<accession>A0A9W7EMH3</accession>
<dbReference type="EMBL" id="BLQM01000325">
    <property type="protein sequence ID" value="GMH83225.1"/>
    <property type="molecule type" value="Genomic_DNA"/>
</dbReference>
<reference evidence="3" key="1">
    <citation type="journal article" date="2023" name="Commun. Biol.">
        <title>Genome analysis of Parmales, the sister group of diatoms, reveals the evolutionary specialization of diatoms from phago-mixotrophs to photoautotrophs.</title>
        <authorList>
            <person name="Ban H."/>
            <person name="Sato S."/>
            <person name="Yoshikawa S."/>
            <person name="Yamada K."/>
            <person name="Nakamura Y."/>
            <person name="Ichinomiya M."/>
            <person name="Sato N."/>
            <person name="Blanc-Mathieu R."/>
            <person name="Endo H."/>
            <person name="Kuwata A."/>
            <person name="Ogata H."/>
        </authorList>
    </citation>
    <scope>NUCLEOTIDE SEQUENCE [LARGE SCALE GENOMIC DNA]</scope>
</reference>
<evidence type="ECO:0000313" key="2">
    <source>
        <dbReference type="EMBL" id="GMH83225.1"/>
    </source>
</evidence>
<evidence type="ECO:0000313" key="3">
    <source>
        <dbReference type="Proteomes" id="UP001162640"/>
    </source>
</evidence>
<protein>
    <submittedName>
        <fullName evidence="2">Uncharacterized protein</fullName>
    </submittedName>
</protein>
<name>A0A9W7EMH3_9STRA</name>
<dbReference type="AlphaFoldDB" id="A0A9W7EMH3"/>
<comment type="caution">
    <text evidence="2">The sequence shown here is derived from an EMBL/GenBank/DDBJ whole genome shotgun (WGS) entry which is preliminary data.</text>
</comment>
<organism evidence="2 3">
    <name type="scientific">Triparma laevis f. inornata</name>
    <dbReference type="NCBI Taxonomy" id="1714386"/>
    <lineage>
        <taxon>Eukaryota</taxon>
        <taxon>Sar</taxon>
        <taxon>Stramenopiles</taxon>
        <taxon>Ochrophyta</taxon>
        <taxon>Bolidophyceae</taxon>
        <taxon>Parmales</taxon>
        <taxon>Triparmaceae</taxon>
        <taxon>Triparma</taxon>
    </lineage>
</organism>
<gene>
    <name evidence="2" type="ORF">TL16_g09523</name>
</gene>
<sequence>MTSTLVLLLLFLLVLPSKGLNPLSSLSRRAALSTATTTLISTSLPQQELPTPPYDPTQQYPRSLFSYTLLPLTSTLQGNIPTIESIIIPDKLITHTQLIGANDVKSEAAENDLCIDVTFVMSLSDLLSRLAFATCLREVLSRSSSNVS</sequence>
<feature type="chain" id="PRO_5040760270" evidence="1">
    <location>
        <begin position="20"/>
        <end position="148"/>
    </location>
</feature>
<keyword evidence="1" id="KW-0732">Signal</keyword>
<evidence type="ECO:0000256" key="1">
    <source>
        <dbReference type="SAM" id="SignalP"/>
    </source>
</evidence>
<dbReference type="Proteomes" id="UP001162640">
    <property type="component" value="Unassembled WGS sequence"/>
</dbReference>
<proteinExistence type="predicted"/>
<feature type="signal peptide" evidence="1">
    <location>
        <begin position="1"/>
        <end position="19"/>
    </location>
</feature>